<dbReference type="GO" id="GO:0010997">
    <property type="term" value="F:anaphase-promoting complex binding"/>
    <property type="evidence" value="ECO:0007669"/>
    <property type="project" value="InterPro"/>
</dbReference>
<name>A0A8S0S0B9_OLEEU</name>
<evidence type="ECO:0000313" key="7">
    <source>
        <dbReference type="Proteomes" id="UP000594638"/>
    </source>
</evidence>
<evidence type="ECO:0000256" key="2">
    <source>
        <dbReference type="ARBA" id="ARBA00022618"/>
    </source>
</evidence>
<dbReference type="OrthoDB" id="10263272at2759"/>
<dbReference type="Gramene" id="OE9A010898T1">
    <property type="protein sequence ID" value="OE9A010898C1"/>
    <property type="gene ID" value="OE9A010898"/>
</dbReference>
<proteinExistence type="predicted"/>
<evidence type="ECO:0000313" key="6">
    <source>
        <dbReference type="EMBL" id="CAA2984770.1"/>
    </source>
</evidence>
<reference evidence="6 7" key="1">
    <citation type="submission" date="2019-12" db="EMBL/GenBank/DDBJ databases">
        <authorList>
            <person name="Alioto T."/>
            <person name="Alioto T."/>
            <person name="Gomez Garrido J."/>
        </authorList>
    </citation>
    <scope>NUCLEOTIDE SEQUENCE [LARGE SCALE GENOMIC DNA]</scope>
</reference>
<keyword evidence="4" id="KW-0498">Mitosis</keyword>
<dbReference type="AlphaFoldDB" id="A0A8S0S0B9"/>
<dbReference type="EMBL" id="CACTIH010003777">
    <property type="protein sequence ID" value="CAA2984770.1"/>
    <property type="molecule type" value="Genomic_DNA"/>
</dbReference>
<evidence type="ECO:0000256" key="1">
    <source>
        <dbReference type="ARBA" id="ARBA00022574"/>
    </source>
</evidence>
<dbReference type="GO" id="GO:1990757">
    <property type="term" value="F:ubiquitin ligase activator activity"/>
    <property type="evidence" value="ECO:0007669"/>
    <property type="project" value="TreeGrafter"/>
</dbReference>
<dbReference type="GO" id="GO:0005680">
    <property type="term" value="C:anaphase-promoting complex"/>
    <property type="evidence" value="ECO:0007669"/>
    <property type="project" value="TreeGrafter"/>
</dbReference>
<sequence length="115" mass="13114">MDFDYAHYMLTEASSSQSREAYRKQLAEALNVNWTRILALKNKSATPTETIPNEFASYVHQAKPSKTRRHIPQTSERTLDAPDIVDDYHLNLMWSLLATSQDVSPEDSQGLAHHI</sequence>
<keyword evidence="7" id="KW-1185">Reference proteome</keyword>
<gene>
    <name evidence="6" type="ORF">OLEA9_A010898</name>
</gene>
<comment type="caution">
    <text evidence="6">The sequence shown here is derived from an EMBL/GenBank/DDBJ whole genome shotgun (WGS) entry which is preliminary data.</text>
</comment>
<evidence type="ECO:0000256" key="4">
    <source>
        <dbReference type="ARBA" id="ARBA00022776"/>
    </source>
</evidence>
<protein>
    <submittedName>
        <fullName evidence="6">Uncharacterized protein</fullName>
    </submittedName>
</protein>
<evidence type="ECO:0000256" key="3">
    <source>
        <dbReference type="ARBA" id="ARBA00022737"/>
    </source>
</evidence>
<keyword evidence="1" id="KW-0853">WD repeat</keyword>
<keyword evidence="3" id="KW-0677">Repeat</keyword>
<dbReference type="InterPro" id="IPR015943">
    <property type="entry name" value="WD40/YVTN_repeat-like_dom_sf"/>
</dbReference>
<keyword evidence="5" id="KW-0131">Cell cycle</keyword>
<organism evidence="6 7">
    <name type="scientific">Olea europaea subsp. europaea</name>
    <dbReference type="NCBI Taxonomy" id="158383"/>
    <lineage>
        <taxon>Eukaryota</taxon>
        <taxon>Viridiplantae</taxon>
        <taxon>Streptophyta</taxon>
        <taxon>Embryophyta</taxon>
        <taxon>Tracheophyta</taxon>
        <taxon>Spermatophyta</taxon>
        <taxon>Magnoliopsida</taxon>
        <taxon>eudicotyledons</taxon>
        <taxon>Gunneridae</taxon>
        <taxon>Pentapetalae</taxon>
        <taxon>asterids</taxon>
        <taxon>lamiids</taxon>
        <taxon>Lamiales</taxon>
        <taxon>Oleaceae</taxon>
        <taxon>Oleeae</taxon>
        <taxon>Olea</taxon>
    </lineage>
</organism>
<evidence type="ECO:0000256" key="5">
    <source>
        <dbReference type="ARBA" id="ARBA00023306"/>
    </source>
</evidence>
<dbReference type="Proteomes" id="UP000594638">
    <property type="component" value="Unassembled WGS sequence"/>
</dbReference>
<dbReference type="PANTHER" id="PTHR19918:SF8">
    <property type="entry name" value="FI02843P"/>
    <property type="match status" value="1"/>
</dbReference>
<dbReference type="GO" id="GO:0051301">
    <property type="term" value="P:cell division"/>
    <property type="evidence" value="ECO:0007669"/>
    <property type="project" value="UniProtKB-KW"/>
</dbReference>
<dbReference type="GO" id="GO:1905786">
    <property type="term" value="P:positive regulation of anaphase-promoting complex-dependent catabolic process"/>
    <property type="evidence" value="ECO:0007669"/>
    <property type="project" value="TreeGrafter"/>
</dbReference>
<dbReference type="InterPro" id="IPR033010">
    <property type="entry name" value="Cdc20/Fizzy"/>
</dbReference>
<dbReference type="GO" id="GO:0031145">
    <property type="term" value="P:anaphase-promoting complex-dependent catabolic process"/>
    <property type="evidence" value="ECO:0007669"/>
    <property type="project" value="TreeGrafter"/>
</dbReference>
<dbReference type="Gene3D" id="2.130.10.10">
    <property type="entry name" value="YVTN repeat-like/Quinoprotein amine dehydrogenase"/>
    <property type="match status" value="1"/>
</dbReference>
<accession>A0A8S0S0B9</accession>
<keyword evidence="2" id="KW-0132">Cell division</keyword>
<dbReference type="PANTHER" id="PTHR19918">
    <property type="entry name" value="CELL DIVISION CYCLE 20 CDC20 FIZZY -RELATED"/>
    <property type="match status" value="1"/>
</dbReference>